<accession>A0A1A7QS34</accession>
<proteinExistence type="predicted"/>
<dbReference type="Pfam" id="PF11199">
    <property type="entry name" value="DUF2891"/>
    <property type="match status" value="1"/>
</dbReference>
<comment type="caution">
    <text evidence="1">The sequence shown here is derived from an EMBL/GenBank/DDBJ whole genome shotgun (WGS) entry which is preliminary data.</text>
</comment>
<evidence type="ECO:0008006" key="3">
    <source>
        <dbReference type="Google" id="ProtNLM"/>
    </source>
</evidence>
<name>A0A1A7QS34_9FLAO</name>
<dbReference type="OrthoDB" id="9779797at2"/>
<dbReference type="STRING" id="49280.A9996_17100"/>
<gene>
    <name evidence="1" type="ORF">LX77_00168</name>
</gene>
<protein>
    <recommendedName>
        <fullName evidence="3">DUF2891 family protein</fullName>
    </recommendedName>
</protein>
<sequence length="372" mass="42565">MKSTFYIIPCLFLFTCNSSEEKKETNATKPSNIAQVKAPTLHLEEANRLAELPINCIQTEYPNKLGQTIGSSDDLKEPKTLHPAFYGCFDWHSAVHGHWSLVSLLKQFPELNKKEDIEQMLLQNISKEHIENEVSYFFGKHNTTYERTYGWAWVLKLAEELHTWDAPIARELESNLQPLTNLIVDKYLEFLPKLNYPIRVGEHPNTAFGLSFAYDYAKAVGDEILKSLIVQRSKDFYLTDANCPLTWEPSGFDFLSPCFEEAALMKRVLPKEEFKTWLADFLPALKDKNFTLETGKVSDRTDGKLVHLDGVNFSRAWSLYEIAKDLPEYEHLKNIANAHIKYSLPSIVGDSYEGGHWLGSFAIYALNTVARD</sequence>
<evidence type="ECO:0000313" key="2">
    <source>
        <dbReference type="Proteomes" id="UP000248987"/>
    </source>
</evidence>
<dbReference type="RefSeq" id="WP_066438020.1">
    <property type="nucleotide sequence ID" value="NZ_LZRN01000052.1"/>
</dbReference>
<evidence type="ECO:0000313" key="1">
    <source>
        <dbReference type="EMBL" id="RAJ27596.1"/>
    </source>
</evidence>
<dbReference type="InterPro" id="IPR021365">
    <property type="entry name" value="DUF2891"/>
</dbReference>
<keyword evidence="2" id="KW-1185">Reference proteome</keyword>
<organism evidence="1 2">
    <name type="scientific">Gelidibacter algens</name>
    <dbReference type="NCBI Taxonomy" id="49280"/>
    <lineage>
        <taxon>Bacteria</taxon>
        <taxon>Pseudomonadati</taxon>
        <taxon>Bacteroidota</taxon>
        <taxon>Flavobacteriia</taxon>
        <taxon>Flavobacteriales</taxon>
        <taxon>Flavobacteriaceae</taxon>
        <taxon>Gelidibacter</taxon>
    </lineage>
</organism>
<reference evidence="1 2" key="1">
    <citation type="submission" date="2018-06" db="EMBL/GenBank/DDBJ databases">
        <title>Genomic Encyclopedia of Archaeal and Bacterial Type Strains, Phase II (KMG-II): from individual species to whole genera.</title>
        <authorList>
            <person name="Goeker M."/>
        </authorList>
    </citation>
    <scope>NUCLEOTIDE SEQUENCE [LARGE SCALE GENOMIC DNA]</scope>
    <source>
        <strain evidence="1 2">DSM 12408</strain>
    </source>
</reference>
<dbReference type="AlphaFoldDB" id="A0A1A7QS34"/>
<dbReference type="Proteomes" id="UP000248987">
    <property type="component" value="Unassembled WGS sequence"/>
</dbReference>
<dbReference type="EMBL" id="QLLQ01000001">
    <property type="protein sequence ID" value="RAJ27596.1"/>
    <property type="molecule type" value="Genomic_DNA"/>
</dbReference>